<evidence type="ECO:0000256" key="4">
    <source>
        <dbReference type="ARBA" id="ARBA00023163"/>
    </source>
</evidence>
<evidence type="ECO:0000313" key="7">
    <source>
        <dbReference type="EMBL" id="MBB6040297.1"/>
    </source>
</evidence>
<dbReference type="SUPFAM" id="SSF88946">
    <property type="entry name" value="Sigma2 domain of RNA polymerase sigma factors"/>
    <property type="match status" value="1"/>
</dbReference>
<dbReference type="PANTHER" id="PTHR43133">
    <property type="entry name" value="RNA POLYMERASE ECF-TYPE SIGMA FACTO"/>
    <property type="match status" value="1"/>
</dbReference>
<feature type="domain" description="RNA polymerase sigma factor 70 region 4 type 2" evidence="6">
    <location>
        <begin position="130"/>
        <end position="182"/>
    </location>
</feature>
<dbReference type="Pfam" id="PF04542">
    <property type="entry name" value="Sigma70_r2"/>
    <property type="match status" value="1"/>
</dbReference>
<dbReference type="InterPro" id="IPR013249">
    <property type="entry name" value="RNA_pol_sigma70_r4_t2"/>
</dbReference>
<evidence type="ECO:0000256" key="1">
    <source>
        <dbReference type="ARBA" id="ARBA00010641"/>
    </source>
</evidence>
<evidence type="ECO:0000256" key="3">
    <source>
        <dbReference type="ARBA" id="ARBA00023082"/>
    </source>
</evidence>
<sequence>MINVSMLVADFPGQEEIADELIFSLAKGNREALKIIYEKSINALYAYVLSLTKNKYDTEDVLQETYVSIAENAASYHGGNKAMAWIFRVAKNFTLMHFRKEKNKESIHEVEEAVDAKYSFSFVENADHRMLLESAMEILEEEERQILFLHAVAGWKNREIAEYLGKNLNTVLSKYQRSIKKLQEHLGKDE</sequence>
<dbReference type="Gene3D" id="1.10.1740.10">
    <property type="match status" value="1"/>
</dbReference>
<dbReference type="NCBIfam" id="TIGR02937">
    <property type="entry name" value="sigma70-ECF"/>
    <property type="match status" value="1"/>
</dbReference>
<dbReference type="InterPro" id="IPR014284">
    <property type="entry name" value="RNA_pol_sigma-70_dom"/>
</dbReference>
<gene>
    <name evidence="7" type="ORF">HNQ46_000258</name>
</gene>
<dbReference type="SUPFAM" id="SSF88659">
    <property type="entry name" value="Sigma3 and sigma4 domains of RNA polymerase sigma factors"/>
    <property type="match status" value="1"/>
</dbReference>
<keyword evidence="4" id="KW-0804">Transcription</keyword>
<dbReference type="RefSeq" id="WP_183681927.1">
    <property type="nucleotide sequence ID" value="NZ_CAUVEM010000074.1"/>
</dbReference>
<dbReference type="InterPro" id="IPR013325">
    <property type="entry name" value="RNA_pol_sigma_r2"/>
</dbReference>
<dbReference type="PANTHER" id="PTHR43133:SF51">
    <property type="entry name" value="RNA POLYMERASE SIGMA FACTOR"/>
    <property type="match status" value="1"/>
</dbReference>
<organism evidence="7 8">
    <name type="scientific">Oribacterium sinus</name>
    <dbReference type="NCBI Taxonomy" id="237576"/>
    <lineage>
        <taxon>Bacteria</taxon>
        <taxon>Bacillati</taxon>
        <taxon>Bacillota</taxon>
        <taxon>Clostridia</taxon>
        <taxon>Lachnospirales</taxon>
        <taxon>Lachnospiraceae</taxon>
        <taxon>Oribacterium</taxon>
    </lineage>
</organism>
<dbReference type="Pfam" id="PF08281">
    <property type="entry name" value="Sigma70_r4_2"/>
    <property type="match status" value="1"/>
</dbReference>
<dbReference type="Proteomes" id="UP000522163">
    <property type="component" value="Unassembled WGS sequence"/>
</dbReference>
<dbReference type="InterPro" id="IPR039425">
    <property type="entry name" value="RNA_pol_sigma-70-like"/>
</dbReference>
<dbReference type="AlphaFoldDB" id="A0A7W9SDS2"/>
<dbReference type="GeneID" id="85013828"/>
<dbReference type="Gene3D" id="1.10.10.10">
    <property type="entry name" value="Winged helix-like DNA-binding domain superfamily/Winged helix DNA-binding domain"/>
    <property type="match status" value="1"/>
</dbReference>
<dbReference type="InterPro" id="IPR013324">
    <property type="entry name" value="RNA_pol_sigma_r3/r4-like"/>
</dbReference>
<evidence type="ECO:0000259" key="6">
    <source>
        <dbReference type="Pfam" id="PF08281"/>
    </source>
</evidence>
<dbReference type="InterPro" id="IPR036388">
    <property type="entry name" value="WH-like_DNA-bd_sf"/>
</dbReference>
<feature type="domain" description="RNA polymerase sigma-70 region 2" evidence="5">
    <location>
        <begin position="37"/>
        <end position="102"/>
    </location>
</feature>
<dbReference type="EMBL" id="JACHHH010000001">
    <property type="protein sequence ID" value="MBB6040297.1"/>
    <property type="molecule type" value="Genomic_DNA"/>
</dbReference>
<proteinExistence type="inferred from homology"/>
<accession>A0A7W9SDS2</accession>
<comment type="similarity">
    <text evidence="1">Belongs to the sigma-70 factor family. ECF subfamily.</text>
</comment>
<keyword evidence="2" id="KW-0805">Transcription regulation</keyword>
<dbReference type="GO" id="GO:0016987">
    <property type="term" value="F:sigma factor activity"/>
    <property type="evidence" value="ECO:0007669"/>
    <property type="project" value="UniProtKB-KW"/>
</dbReference>
<keyword evidence="3" id="KW-0731">Sigma factor</keyword>
<reference evidence="7 8" key="1">
    <citation type="submission" date="2020-08" db="EMBL/GenBank/DDBJ databases">
        <title>Genomic Encyclopedia of Type Strains, Phase IV (KMG-IV): sequencing the most valuable type-strain genomes for metagenomic binning, comparative biology and taxonomic classification.</title>
        <authorList>
            <person name="Goeker M."/>
        </authorList>
    </citation>
    <scope>NUCLEOTIDE SEQUENCE [LARGE SCALE GENOMIC DNA]</scope>
    <source>
        <strain evidence="7 8">DSM 17245</strain>
    </source>
</reference>
<comment type="caution">
    <text evidence="7">The sequence shown here is derived from an EMBL/GenBank/DDBJ whole genome shotgun (WGS) entry which is preliminary data.</text>
</comment>
<evidence type="ECO:0000313" key="8">
    <source>
        <dbReference type="Proteomes" id="UP000522163"/>
    </source>
</evidence>
<name>A0A7W9SDS2_9FIRM</name>
<evidence type="ECO:0000256" key="2">
    <source>
        <dbReference type="ARBA" id="ARBA00023015"/>
    </source>
</evidence>
<protein>
    <submittedName>
        <fullName evidence="7">RNA polymerase sigma-70 factor (ECF subfamily)</fullName>
    </submittedName>
</protein>
<dbReference type="InterPro" id="IPR007627">
    <property type="entry name" value="RNA_pol_sigma70_r2"/>
</dbReference>
<dbReference type="GO" id="GO:0003677">
    <property type="term" value="F:DNA binding"/>
    <property type="evidence" value="ECO:0007669"/>
    <property type="project" value="InterPro"/>
</dbReference>
<dbReference type="GO" id="GO:0006352">
    <property type="term" value="P:DNA-templated transcription initiation"/>
    <property type="evidence" value="ECO:0007669"/>
    <property type="project" value="InterPro"/>
</dbReference>
<evidence type="ECO:0000259" key="5">
    <source>
        <dbReference type="Pfam" id="PF04542"/>
    </source>
</evidence>